<feature type="domain" description="Polymerase nucleotidyl transferase" evidence="10">
    <location>
        <begin position="22"/>
        <end position="92"/>
    </location>
</feature>
<dbReference type="AlphaFoldDB" id="F7YVR6"/>
<dbReference type="PATRIC" id="fig|688269.3.peg.1734"/>
<evidence type="ECO:0000256" key="6">
    <source>
        <dbReference type="ARBA" id="ARBA00022741"/>
    </source>
</evidence>
<dbReference type="RefSeq" id="WP_013932942.1">
    <property type="nucleotide sequence ID" value="NC_015707.1"/>
</dbReference>
<keyword evidence="5" id="KW-0479">Metal-binding</keyword>
<protein>
    <submittedName>
        <fullName evidence="11">DNA polymerase beta domain protein region</fullName>
    </submittedName>
</protein>
<proteinExistence type="inferred from homology"/>
<organism evidence="11 12">
    <name type="scientific">Pseudothermotoga thermarum DSM 5069</name>
    <dbReference type="NCBI Taxonomy" id="688269"/>
    <lineage>
        <taxon>Bacteria</taxon>
        <taxon>Thermotogati</taxon>
        <taxon>Thermotogota</taxon>
        <taxon>Thermotogae</taxon>
        <taxon>Thermotogales</taxon>
        <taxon>Thermotogaceae</taxon>
        <taxon>Pseudothermotoga</taxon>
    </lineage>
</organism>
<dbReference type="STRING" id="688269.Theth_1687"/>
<dbReference type="CDD" id="cd05403">
    <property type="entry name" value="NT_KNTase_like"/>
    <property type="match status" value="1"/>
</dbReference>
<dbReference type="InterPro" id="IPR052038">
    <property type="entry name" value="Type-VII_TA_antitoxin"/>
</dbReference>
<keyword evidence="8" id="KW-0460">Magnesium</keyword>
<name>F7YVR6_9THEM</name>
<evidence type="ECO:0000256" key="2">
    <source>
        <dbReference type="ARBA" id="ARBA00022649"/>
    </source>
</evidence>
<gene>
    <name evidence="11" type="ORF">Theth_1687</name>
</gene>
<accession>F7YVR6</accession>
<evidence type="ECO:0000256" key="8">
    <source>
        <dbReference type="ARBA" id="ARBA00022842"/>
    </source>
</evidence>
<evidence type="ECO:0000256" key="9">
    <source>
        <dbReference type="ARBA" id="ARBA00038276"/>
    </source>
</evidence>
<comment type="similarity">
    <text evidence="9">Belongs to the MntA antitoxin family.</text>
</comment>
<evidence type="ECO:0000313" key="11">
    <source>
        <dbReference type="EMBL" id="AEH51734.1"/>
    </source>
</evidence>
<keyword evidence="3" id="KW-0808">Transferase</keyword>
<dbReference type="eggNOG" id="COG1669">
    <property type="taxonomic scope" value="Bacteria"/>
</dbReference>
<dbReference type="KEGG" id="tta:Theth_1687"/>
<keyword evidence="4" id="KW-0548">Nucleotidyltransferase</keyword>
<evidence type="ECO:0000259" key="10">
    <source>
        <dbReference type="Pfam" id="PF01909"/>
    </source>
</evidence>
<keyword evidence="12" id="KW-1185">Reference proteome</keyword>
<dbReference type="EMBL" id="CP002351">
    <property type="protein sequence ID" value="AEH51734.1"/>
    <property type="molecule type" value="Genomic_DNA"/>
</dbReference>
<evidence type="ECO:0000256" key="7">
    <source>
        <dbReference type="ARBA" id="ARBA00022840"/>
    </source>
</evidence>
<sequence>MRATGKKSVKLEDIKRILAENKKRLQEKYGIKEIAIFGSFARGDETSKSDIDILLEFERPIGWEFVDLCEELENLLGLKVDVLTKNALMSKPALWESIRKDIVYV</sequence>
<keyword evidence="7" id="KW-0067">ATP-binding</keyword>
<keyword evidence="6" id="KW-0547">Nucleotide-binding</keyword>
<evidence type="ECO:0000256" key="3">
    <source>
        <dbReference type="ARBA" id="ARBA00022679"/>
    </source>
</evidence>
<dbReference type="Proteomes" id="UP000006804">
    <property type="component" value="Chromosome"/>
</dbReference>
<keyword evidence="2" id="KW-1277">Toxin-antitoxin system</keyword>
<dbReference type="InterPro" id="IPR043519">
    <property type="entry name" value="NT_sf"/>
</dbReference>
<dbReference type="InterPro" id="IPR002934">
    <property type="entry name" value="Polymerase_NTP_transf_dom"/>
</dbReference>
<dbReference type="OrthoDB" id="90159at2"/>
<dbReference type="Pfam" id="PF01909">
    <property type="entry name" value="NTP_transf_2"/>
    <property type="match status" value="1"/>
</dbReference>
<dbReference type="PANTHER" id="PTHR33571">
    <property type="entry name" value="SSL8005 PROTEIN"/>
    <property type="match status" value="1"/>
</dbReference>
<dbReference type="PANTHER" id="PTHR33571:SF14">
    <property type="entry name" value="PROTEIN ADENYLYLTRANSFERASE MJ0435-RELATED"/>
    <property type="match status" value="1"/>
</dbReference>
<comment type="cofactor">
    <cofactor evidence="1">
        <name>Mg(2+)</name>
        <dbReference type="ChEBI" id="CHEBI:18420"/>
    </cofactor>
</comment>
<evidence type="ECO:0000256" key="4">
    <source>
        <dbReference type="ARBA" id="ARBA00022695"/>
    </source>
</evidence>
<evidence type="ECO:0000256" key="5">
    <source>
        <dbReference type="ARBA" id="ARBA00022723"/>
    </source>
</evidence>
<dbReference type="GO" id="GO:0005524">
    <property type="term" value="F:ATP binding"/>
    <property type="evidence" value="ECO:0007669"/>
    <property type="project" value="UniProtKB-KW"/>
</dbReference>
<dbReference type="Gene3D" id="3.30.460.10">
    <property type="entry name" value="Beta Polymerase, domain 2"/>
    <property type="match status" value="1"/>
</dbReference>
<reference evidence="11 12" key="1">
    <citation type="submission" date="2010-11" db="EMBL/GenBank/DDBJ databases">
        <title>The complete genome of Thermotoga thermarum DSM 5069.</title>
        <authorList>
            <consortium name="US DOE Joint Genome Institute (JGI-PGF)"/>
            <person name="Lucas S."/>
            <person name="Copeland A."/>
            <person name="Lapidus A."/>
            <person name="Bruce D."/>
            <person name="Goodwin L."/>
            <person name="Pitluck S."/>
            <person name="Kyrpides N."/>
            <person name="Mavromatis K."/>
            <person name="Ivanova N."/>
            <person name="Zeytun A."/>
            <person name="Brettin T."/>
            <person name="Detter J.C."/>
            <person name="Tapia R."/>
            <person name="Han C."/>
            <person name="Land M."/>
            <person name="Hauser L."/>
            <person name="Markowitz V."/>
            <person name="Cheng J.-F."/>
            <person name="Hugenholtz P."/>
            <person name="Woyke T."/>
            <person name="Wu D."/>
            <person name="Spring S."/>
            <person name="Schroeder M."/>
            <person name="Brambilla E."/>
            <person name="Klenk H.-P."/>
            <person name="Eisen J.A."/>
        </authorList>
    </citation>
    <scope>NUCLEOTIDE SEQUENCE [LARGE SCALE GENOMIC DNA]</scope>
    <source>
        <strain evidence="11 12">DSM 5069</strain>
    </source>
</reference>
<dbReference type="GO" id="GO:0016779">
    <property type="term" value="F:nucleotidyltransferase activity"/>
    <property type="evidence" value="ECO:0007669"/>
    <property type="project" value="UniProtKB-KW"/>
</dbReference>
<dbReference type="SUPFAM" id="SSF81301">
    <property type="entry name" value="Nucleotidyltransferase"/>
    <property type="match status" value="1"/>
</dbReference>
<evidence type="ECO:0000256" key="1">
    <source>
        <dbReference type="ARBA" id="ARBA00001946"/>
    </source>
</evidence>
<dbReference type="HOGENOM" id="CLU_130257_10_3_0"/>
<evidence type="ECO:0000313" key="12">
    <source>
        <dbReference type="Proteomes" id="UP000006804"/>
    </source>
</evidence>
<dbReference type="GO" id="GO:0046872">
    <property type="term" value="F:metal ion binding"/>
    <property type="evidence" value="ECO:0007669"/>
    <property type="project" value="UniProtKB-KW"/>
</dbReference>